<name>A0A3S3UTB6_9SPHI</name>
<dbReference type="Proteomes" id="UP000286701">
    <property type="component" value="Unassembled WGS sequence"/>
</dbReference>
<proteinExistence type="predicted"/>
<gene>
    <name evidence="1" type="ORF">EPL05_07785</name>
</gene>
<comment type="caution">
    <text evidence="1">The sequence shown here is derived from an EMBL/GenBank/DDBJ whole genome shotgun (WGS) entry which is preliminary data.</text>
</comment>
<dbReference type="AlphaFoldDB" id="A0A3S3UTB6"/>
<accession>A0A3S3UTB6</accession>
<dbReference type="RefSeq" id="WP_128533383.1">
    <property type="nucleotide sequence ID" value="NZ_SBIW01000003.1"/>
</dbReference>
<keyword evidence="2" id="KW-1185">Reference proteome</keyword>
<dbReference type="EMBL" id="SBIW01000003">
    <property type="protein sequence ID" value="RWY53948.1"/>
    <property type="molecule type" value="Genomic_DNA"/>
</dbReference>
<evidence type="ECO:0000313" key="2">
    <source>
        <dbReference type="Proteomes" id="UP000286701"/>
    </source>
</evidence>
<dbReference type="OrthoDB" id="8757135at2"/>
<sequence>MKKHLHFFIVLLIVALFPGEVRGQDPTWGKIYKVGDFLIHSKDVMKIDLYVKPNNIQNPQHRDTLYEDEKYRILGNADMLLGIYRKYKVGFKFSDYRVALYKGKLAPPNFKNDPAAYEFRTQIKDQCKIRALVLPGILLWYNGDVEQNAHKQLLWIE</sequence>
<evidence type="ECO:0000313" key="1">
    <source>
        <dbReference type="EMBL" id="RWY53948.1"/>
    </source>
</evidence>
<organism evidence="1 2">
    <name type="scientific">Mucilaginibacter gilvus</name>
    <dbReference type="NCBI Taxonomy" id="2305909"/>
    <lineage>
        <taxon>Bacteria</taxon>
        <taxon>Pseudomonadati</taxon>
        <taxon>Bacteroidota</taxon>
        <taxon>Sphingobacteriia</taxon>
        <taxon>Sphingobacteriales</taxon>
        <taxon>Sphingobacteriaceae</taxon>
        <taxon>Mucilaginibacter</taxon>
    </lineage>
</organism>
<protein>
    <submittedName>
        <fullName evidence="1">Uncharacterized protein</fullName>
    </submittedName>
</protein>
<reference evidence="1 2" key="1">
    <citation type="submission" date="2019-01" db="EMBL/GenBank/DDBJ databases">
        <title>Mucilaginibacter antarcticum sp. nov., isolated from antarctic soil.</title>
        <authorList>
            <person name="Yan Y.-Q."/>
            <person name="Du Z.-J."/>
        </authorList>
    </citation>
    <scope>NUCLEOTIDE SEQUENCE [LARGE SCALE GENOMIC DNA]</scope>
    <source>
        <strain evidence="1 2">F01003</strain>
    </source>
</reference>